<protein>
    <submittedName>
        <fullName evidence="3">Retrovirus-related pol polyprotein from transposon TNT 1-94</fullName>
    </submittedName>
</protein>
<dbReference type="EMBL" id="BQNB010016178">
    <property type="protein sequence ID" value="GJT48728.1"/>
    <property type="molecule type" value="Genomic_DNA"/>
</dbReference>
<dbReference type="InterPro" id="IPR012337">
    <property type="entry name" value="RNaseH-like_sf"/>
</dbReference>
<reference evidence="3" key="2">
    <citation type="submission" date="2022-01" db="EMBL/GenBank/DDBJ databases">
        <authorList>
            <person name="Yamashiro T."/>
            <person name="Shiraishi A."/>
            <person name="Satake H."/>
            <person name="Nakayama K."/>
        </authorList>
    </citation>
    <scope>NUCLEOTIDE SEQUENCE</scope>
</reference>
<dbReference type="Pfam" id="PF25597">
    <property type="entry name" value="SH3_retrovirus"/>
    <property type="match status" value="1"/>
</dbReference>
<dbReference type="Proteomes" id="UP001151760">
    <property type="component" value="Unassembled WGS sequence"/>
</dbReference>
<evidence type="ECO:0000313" key="3">
    <source>
        <dbReference type="EMBL" id="GJT48728.1"/>
    </source>
</evidence>
<evidence type="ECO:0000313" key="4">
    <source>
        <dbReference type="Proteomes" id="UP001151760"/>
    </source>
</evidence>
<dbReference type="InterPro" id="IPR029472">
    <property type="entry name" value="Copia-like_N"/>
</dbReference>
<feature type="compositionally biased region" description="Polar residues" evidence="1">
    <location>
        <begin position="769"/>
        <end position="791"/>
    </location>
</feature>
<dbReference type="SUPFAM" id="SSF53098">
    <property type="entry name" value="Ribonuclease H-like"/>
    <property type="match status" value="1"/>
</dbReference>
<gene>
    <name evidence="3" type="ORF">Tco_0974885</name>
</gene>
<keyword evidence="4" id="KW-1185">Reference proteome</keyword>
<accession>A0ABQ5ED40</accession>
<proteinExistence type="predicted"/>
<dbReference type="Pfam" id="PF07727">
    <property type="entry name" value="RVT_2"/>
    <property type="match status" value="1"/>
</dbReference>
<dbReference type="Gene3D" id="3.30.420.10">
    <property type="entry name" value="Ribonuclease H-like superfamily/Ribonuclease H"/>
    <property type="match status" value="1"/>
</dbReference>
<dbReference type="InterPro" id="IPR001584">
    <property type="entry name" value="Integrase_cat-core"/>
</dbReference>
<feature type="domain" description="Integrase catalytic" evidence="2">
    <location>
        <begin position="510"/>
        <end position="694"/>
    </location>
</feature>
<dbReference type="InterPro" id="IPR036397">
    <property type="entry name" value="RNaseH_sf"/>
</dbReference>
<dbReference type="PANTHER" id="PTHR37610">
    <property type="entry name" value="CCHC-TYPE DOMAIN-CONTAINING PROTEIN"/>
    <property type="match status" value="1"/>
</dbReference>
<feature type="region of interest" description="Disordered" evidence="1">
    <location>
        <begin position="763"/>
        <end position="791"/>
    </location>
</feature>
<dbReference type="PROSITE" id="PS50994">
    <property type="entry name" value="INTEGRASE"/>
    <property type="match status" value="1"/>
</dbReference>
<organism evidence="3 4">
    <name type="scientific">Tanacetum coccineum</name>
    <dbReference type="NCBI Taxonomy" id="301880"/>
    <lineage>
        <taxon>Eukaryota</taxon>
        <taxon>Viridiplantae</taxon>
        <taxon>Streptophyta</taxon>
        <taxon>Embryophyta</taxon>
        <taxon>Tracheophyta</taxon>
        <taxon>Spermatophyta</taxon>
        <taxon>Magnoliopsida</taxon>
        <taxon>eudicotyledons</taxon>
        <taxon>Gunneridae</taxon>
        <taxon>Pentapetalae</taxon>
        <taxon>asterids</taxon>
        <taxon>campanulids</taxon>
        <taxon>Asterales</taxon>
        <taxon>Asteraceae</taxon>
        <taxon>Asteroideae</taxon>
        <taxon>Anthemideae</taxon>
        <taxon>Anthemidinae</taxon>
        <taxon>Tanacetum</taxon>
    </lineage>
</organism>
<dbReference type="PANTHER" id="PTHR37610:SF40">
    <property type="entry name" value="OS01G0909600 PROTEIN"/>
    <property type="match status" value="1"/>
</dbReference>
<evidence type="ECO:0000259" key="2">
    <source>
        <dbReference type="PROSITE" id="PS50994"/>
    </source>
</evidence>
<dbReference type="InterPro" id="IPR013103">
    <property type="entry name" value="RVT_2"/>
</dbReference>
<comment type="caution">
    <text evidence="3">The sequence shown here is derived from an EMBL/GenBank/DDBJ whole genome shotgun (WGS) entry which is preliminary data.</text>
</comment>
<sequence length="970" mass="109906">MVLTNTPFNDTNFHGWSRIVKMALGAKLKLGFIDGSCNRPSVDNVDEQRWIRCDYIVTCQILNSMVAELSDAFLYVQSACKLWKEIAERYGQSNGPLIYQLERELSQITQGNLTIASFFNKLKRCWDELKNLNGLPTCNCRKMRECACSVIEKFIKRDNNSKLIQFLTKLSDGYESVRSQILAMDPLPSVNKAYYIVQQIKKQKQVTNHAFEPTAFFASMNNKGGNSSKRDGKNVINDYRHDVKRTCTHCNQEGHIVDQCFEKIGYPDWYKGKMAKKSSKLAAHVSSGFDEHFHGDTPFDMGTENEVAYGQNGGVDQKLVAVVCQEMMKIFQGKSGMEDRTYASTSQADGTSKIVTIVGKVQLTPNLILTDVFYHPEFQLNLLSVGKLIQTNNLTAHFYPNDFMFQDPTTKEIVAVGKGSRCLYICKPTTDKAAFFESVSEFIKSYKQPYPTVCFNKTTFSNSVYKQSIDVQTFHARLGHSSVSKLLHIPVCSTMDLTNFSRECCMLSKIHRLPFQLSQSKSAIAFELLHMDLWGPYKKPDLNGAHYFFTIVDDHTRATWTYLVHAKSQIPALISSFLAYIETHFQAKPKFIRSDNRTDIFNCECSALFQLKGILHQKYMAYTPQQNRVVERKHRHLLDTARVIGCLSYAVVTRPHKDMFDNIGVKCVLIGYPQNQKGYKLYNLVTKEVFLSRDVLFDEKVFPFKDTTPNQSKRMFNMPSFADEPFEDELSPLANTPLPSDFNSSTPIIHNSSVSNTPDLITHDPPDPNISTQMPSATVPNDNGPTQSKSTSVFKGIPHSHIDFLANAFAATDPTSFHQDKTYDGWIEAMNKELAALEANQTWTLTSLPSGHTTISSKWVYKTKFKPDGSEERKKARLVVRGFNQKEGLDYKHTFSPVAKLATVRVLIALATAKQWPLHQLDVNSAFLHGYIDEEIYMLPPQRYDKAAKGQVCFNTPKFTRSGTNNLGVK</sequence>
<evidence type="ECO:0000256" key="1">
    <source>
        <dbReference type="SAM" id="MobiDB-lite"/>
    </source>
</evidence>
<dbReference type="Pfam" id="PF14244">
    <property type="entry name" value="Retrotran_gag_3"/>
    <property type="match status" value="1"/>
</dbReference>
<name>A0ABQ5ED40_9ASTR</name>
<reference evidence="3" key="1">
    <citation type="journal article" date="2022" name="Int. J. Mol. Sci.">
        <title>Draft Genome of Tanacetum Coccineum: Genomic Comparison of Closely Related Tanacetum-Family Plants.</title>
        <authorList>
            <person name="Yamashiro T."/>
            <person name="Shiraishi A."/>
            <person name="Nakayama K."/>
            <person name="Satake H."/>
        </authorList>
    </citation>
    <scope>NUCLEOTIDE SEQUENCE</scope>
</reference>
<dbReference type="InterPro" id="IPR057670">
    <property type="entry name" value="SH3_retrovirus"/>
</dbReference>